<dbReference type="AlphaFoldDB" id="A0A318ZNE7"/>
<proteinExistence type="predicted"/>
<gene>
    <name evidence="2" type="ORF">BP01DRAFT_175319</name>
</gene>
<dbReference type="RefSeq" id="XP_025434016.1">
    <property type="nucleotide sequence ID" value="XM_025570815.1"/>
</dbReference>
<feature type="signal peptide" evidence="1">
    <location>
        <begin position="1"/>
        <end position="23"/>
    </location>
</feature>
<protein>
    <submittedName>
        <fullName evidence="2">Uncharacterized protein</fullName>
    </submittedName>
</protein>
<evidence type="ECO:0000256" key="1">
    <source>
        <dbReference type="SAM" id="SignalP"/>
    </source>
</evidence>
<keyword evidence="3" id="KW-1185">Reference proteome</keyword>
<accession>A0A318ZNE7</accession>
<evidence type="ECO:0000313" key="2">
    <source>
        <dbReference type="EMBL" id="PYH48034.1"/>
    </source>
</evidence>
<sequence>MESTNSWCHTSSRIMFLISLLAGTSISWPSQTKFTNCRTKAPSKPFFPATSPPTVGRRPPLGALLSPLPSLAHYRIGHFPALHLPRRVAYQQSRVDASLSAFQNPMISTPSCPSSK</sequence>
<dbReference type="GeneID" id="37072043"/>
<keyword evidence="1" id="KW-0732">Signal</keyword>
<reference evidence="2 3" key="1">
    <citation type="submission" date="2016-12" db="EMBL/GenBank/DDBJ databases">
        <title>The genomes of Aspergillus section Nigri reveals drivers in fungal speciation.</title>
        <authorList>
            <consortium name="DOE Joint Genome Institute"/>
            <person name="Vesth T.C."/>
            <person name="Nybo J."/>
            <person name="Theobald S."/>
            <person name="Brandl J."/>
            <person name="Frisvad J.C."/>
            <person name="Nielsen K.F."/>
            <person name="Lyhne E.K."/>
            <person name="Kogle M.E."/>
            <person name="Kuo A."/>
            <person name="Riley R."/>
            <person name="Clum A."/>
            <person name="Nolan M."/>
            <person name="Lipzen A."/>
            <person name="Salamov A."/>
            <person name="Henrissat B."/>
            <person name="Wiebenga A."/>
            <person name="De Vries R.P."/>
            <person name="Grigoriev I.V."/>
            <person name="Mortensen U.H."/>
            <person name="Andersen M.R."/>
            <person name="Baker S.E."/>
        </authorList>
    </citation>
    <scope>NUCLEOTIDE SEQUENCE [LARGE SCALE GENOMIC DNA]</scope>
    <source>
        <strain evidence="2 3">JOP 1030-1</strain>
    </source>
</reference>
<dbReference type="EMBL" id="KZ821222">
    <property type="protein sequence ID" value="PYH48034.1"/>
    <property type="molecule type" value="Genomic_DNA"/>
</dbReference>
<name>A0A318ZNE7_9EURO</name>
<dbReference type="Proteomes" id="UP000248349">
    <property type="component" value="Unassembled WGS sequence"/>
</dbReference>
<feature type="chain" id="PRO_5016317088" evidence="1">
    <location>
        <begin position="24"/>
        <end position="116"/>
    </location>
</feature>
<evidence type="ECO:0000313" key="3">
    <source>
        <dbReference type="Proteomes" id="UP000248349"/>
    </source>
</evidence>
<organism evidence="2 3">
    <name type="scientific">Aspergillus saccharolyticus JOP 1030-1</name>
    <dbReference type="NCBI Taxonomy" id="1450539"/>
    <lineage>
        <taxon>Eukaryota</taxon>
        <taxon>Fungi</taxon>
        <taxon>Dikarya</taxon>
        <taxon>Ascomycota</taxon>
        <taxon>Pezizomycotina</taxon>
        <taxon>Eurotiomycetes</taxon>
        <taxon>Eurotiomycetidae</taxon>
        <taxon>Eurotiales</taxon>
        <taxon>Aspergillaceae</taxon>
        <taxon>Aspergillus</taxon>
        <taxon>Aspergillus subgen. Circumdati</taxon>
    </lineage>
</organism>